<reference evidence="1 2" key="1">
    <citation type="journal article" date="2014" name="PLoS Genet.">
        <title>The Genome of Spironucleus salmonicida Highlights a Fish Pathogen Adapted to Fluctuating Environments.</title>
        <authorList>
            <person name="Xu F."/>
            <person name="Jerlstrom-Hultqvist J."/>
            <person name="Einarsson E."/>
            <person name="Astvaldsson A."/>
            <person name="Svard S.G."/>
            <person name="Andersson J.O."/>
        </authorList>
    </citation>
    <scope>NUCLEOTIDE SEQUENCE [LARGE SCALE GENOMIC DNA]</scope>
    <source>
        <strain evidence="1 2">ATCC 50377</strain>
    </source>
</reference>
<proteinExistence type="predicted"/>
<evidence type="ECO:0000313" key="1">
    <source>
        <dbReference type="EMBL" id="KAH0569480.1"/>
    </source>
</evidence>
<evidence type="ECO:0000313" key="2">
    <source>
        <dbReference type="Proteomes" id="UP000018208"/>
    </source>
</evidence>
<keyword evidence="2" id="KW-1185">Reference proteome</keyword>
<dbReference type="RefSeq" id="XP_067760253.1">
    <property type="nucleotide sequence ID" value="XM_067912196.1"/>
</dbReference>
<name>A0A9P8RUB7_9EUKA</name>
<gene>
    <name evidence="1" type="ORF">SS50377_28429</name>
</gene>
<organism evidence="1 2">
    <name type="scientific">Spironucleus salmonicida</name>
    <dbReference type="NCBI Taxonomy" id="348837"/>
    <lineage>
        <taxon>Eukaryota</taxon>
        <taxon>Metamonada</taxon>
        <taxon>Diplomonadida</taxon>
        <taxon>Hexamitidae</taxon>
        <taxon>Hexamitinae</taxon>
        <taxon>Spironucleus</taxon>
    </lineage>
</organism>
<protein>
    <submittedName>
        <fullName evidence="1">Uncharacterized protein</fullName>
    </submittedName>
</protein>
<sequence length="107" mass="12742">MPLISKDYILLKRRQQSKSNQQNVSHNLILLPYIPQPILKQKIQKSESRLEMLAVPVDHPIFLLLKDMKITLRKMRYSVDNFLNMLEDIESALEERVMESEFMKGWQ</sequence>
<accession>A0A9P8RUB7</accession>
<dbReference type="AlphaFoldDB" id="A0A9P8RUB7"/>
<dbReference type="KEGG" id="ssao:94302452"/>
<comment type="caution">
    <text evidence="1">The sequence shown here is derived from an EMBL/GenBank/DDBJ whole genome shotgun (WGS) entry which is preliminary data.</text>
</comment>
<dbReference type="GeneID" id="94302452"/>
<dbReference type="EMBL" id="AUWU02000009">
    <property type="protein sequence ID" value="KAH0569480.1"/>
    <property type="molecule type" value="Genomic_DNA"/>
</dbReference>
<dbReference type="Proteomes" id="UP000018208">
    <property type="component" value="Unassembled WGS sequence"/>
</dbReference>